<name>A0A511F882_9CELL</name>
<dbReference type="InterPro" id="IPR005311">
    <property type="entry name" value="PBP_dimer"/>
</dbReference>
<evidence type="ECO:0000256" key="1">
    <source>
        <dbReference type="ARBA" id="ARBA00004370"/>
    </source>
</evidence>
<reference evidence="8 9" key="1">
    <citation type="submission" date="2019-07" db="EMBL/GenBank/DDBJ databases">
        <title>Whole genome shotgun sequence of Cellulomonas hominis NBRC 16055.</title>
        <authorList>
            <person name="Hosoyama A."/>
            <person name="Uohara A."/>
            <person name="Ohji S."/>
            <person name="Ichikawa N."/>
        </authorList>
    </citation>
    <scope>NUCLEOTIDE SEQUENCE [LARGE SCALE GENOMIC DNA]</scope>
    <source>
        <strain evidence="8 9">NBRC 16055</strain>
    </source>
</reference>
<evidence type="ECO:0000313" key="9">
    <source>
        <dbReference type="Proteomes" id="UP000321723"/>
    </source>
</evidence>
<feature type="compositionally biased region" description="Low complexity" evidence="4">
    <location>
        <begin position="1"/>
        <end position="23"/>
    </location>
</feature>
<feature type="domain" description="Penicillin-binding protein transpeptidase" evidence="6">
    <location>
        <begin position="293"/>
        <end position="597"/>
    </location>
</feature>
<dbReference type="GO" id="GO:0071555">
    <property type="term" value="P:cell wall organization"/>
    <property type="evidence" value="ECO:0007669"/>
    <property type="project" value="TreeGrafter"/>
</dbReference>
<comment type="similarity">
    <text evidence="2">Belongs to the transpeptidase family.</text>
</comment>
<dbReference type="Gene3D" id="3.40.710.10">
    <property type="entry name" value="DD-peptidase/beta-lactamase superfamily"/>
    <property type="match status" value="1"/>
</dbReference>
<evidence type="ECO:0000313" key="8">
    <source>
        <dbReference type="EMBL" id="GEL45489.1"/>
    </source>
</evidence>
<evidence type="ECO:0000256" key="3">
    <source>
        <dbReference type="ARBA" id="ARBA00023136"/>
    </source>
</evidence>
<evidence type="ECO:0000259" key="6">
    <source>
        <dbReference type="Pfam" id="PF00905"/>
    </source>
</evidence>
<dbReference type="Gene3D" id="3.90.1310.10">
    <property type="entry name" value="Penicillin-binding protein 2a (Domain 2)"/>
    <property type="match status" value="1"/>
</dbReference>
<keyword evidence="8" id="KW-0131">Cell cycle</keyword>
<accession>A0A511F882</accession>
<dbReference type="Pfam" id="PF00905">
    <property type="entry name" value="Transpeptidase"/>
    <property type="match status" value="1"/>
</dbReference>
<keyword evidence="3 5" id="KW-0472">Membrane</keyword>
<dbReference type="GO" id="GO:0008658">
    <property type="term" value="F:penicillin binding"/>
    <property type="evidence" value="ECO:0007669"/>
    <property type="project" value="InterPro"/>
</dbReference>
<comment type="caution">
    <text evidence="8">The sequence shown here is derived from an EMBL/GenBank/DDBJ whole genome shotgun (WGS) entry which is preliminary data.</text>
</comment>
<dbReference type="InterPro" id="IPR012338">
    <property type="entry name" value="Beta-lactam/transpept-like"/>
</dbReference>
<sequence>MTRPGGRAPVRPARPGARTGAVRHPASGVPTQRGPRRPAGPSVAMLDRRRTVLVVVVALLLTVFSGRLLWLQGIDNRAIAAEALDDRLTRAQLVAARGQITDSEGEVLATSVDRYDIEANPRLIRTWSAKVDGETYTGAAGAAQLLAPVLGTNAAELGAKLARDTGFVYVAKTVLPEVWQAVSELRINGITATQVSERIYPNGNLAGNLLGWVNAEGVGAQGIEAQLNEELTGTPGSTTYERGRGGQQIPGGFSESTDAVDGRSVQLTINADLQWKAMQAIEEQVAATGADSGSIVGIDPKTGEILFIAESRTVDPNDPGATTDLWNGSSAVSDVFEPGSTAKVITMAAALETGLVDPTTEFEVPYQYTTPNGQTFKDSHEHAGLRLTTTGILAESSNTGTVMIGQNIPQQVRYDYLAKFGFGARTGVELPGESPGILHDSDSWDGRTKYAVLFGQGVSVTTLQATDVFATIANGGVRITPHLVKGWTEPDGTYTPAPAAEATQVVSAATAQTVLTMMENVVDEGTGSSAQIPGYRVAGKTGTAQSWVGASATPGISASFIGVAPADDPAIAVSVVLHNPRTSEWGGTVAAPVFSEVAGYALTELGVAPSGTTPELFPTTW</sequence>
<dbReference type="GO" id="GO:0005886">
    <property type="term" value="C:plasma membrane"/>
    <property type="evidence" value="ECO:0007669"/>
    <property type="project" value="TreeGrafter"/>
</dbReference>
<dbReference type="SUPFAM" id="SSF56601">
    <property type="entry name" value="beta-lactamase/transpeptidase-like"/>
    <property type="match status" value="1"/>
</dbReference>
<evidence type="ECO:0000256" key="4">
    <source>
        <dbReference type="SAM" id="MobiDB-lite"/>
    </source>
</evidence>
<proteinExistence type="inferred from homology"/>
<gene>
    <name evidence="8" type="ORF">CHO01_06050</name>
</gene>
<dbReference type="Proteomes" id="UP000321723">
    <property type="component" value="Unassembled WGS sequence"/>
</dbReference>
<dbReference type="Pfam" id="PF03717">
    <property type="entry name" value="PBP_dimer"/>
    <property type="match status" value="1"/>
</dbReference>
<feature type="region of interest" description="Disordered" evidence="4">
    <location>
        <begin position="1"/>
        <end position="43"/>
    </location>
</feature>
<comment type="subcellular location">
    <subcellularLocation>
        <location evidence="1">Membrane</location>
    </subcellularLocation>
</comment>
<protein>
    <submittedName>
        <fullName evidence="8">Cell division protein FtsI</fullName>
    </submittedName>
</protein>
<dbReference type="Gene3D" id="3.30.450.330">
    <property type="match status" value="1"/>
</dbReference>
<evidence type="ECO:0000259" key="7">
    <source>
        <dbReference type="Pfam" id="PF03717"/>
    </source>
</evidence>
<organism evidence="8 9">
    <name type="scientific">Cellulomonas hominis</name>
    <dbReference type="NCBI Taxonomy" id="156981"/>
    <lineage>
        <taxon>Bacteria</taxon>
        <taxon>Bacillati</taxon>
        <taxon>Actinomycetota</taxon>
        <taxon>Actinomycetes</taxon>
        <taxon>Micrococcales</taxon>
        <taxon>Cellulomonadaceae</taxon>
        <taxon>Cellulomonas</taxon>
    </lineage>
</organism>
<dbReference type="PANTHER" id="PTHR30627:SF1">
    <property type="entry name" value="PEPTIDOGLYCAN D,D-TRANSPEPTIDASE FTSI"/>
    <property type="match status" value="1"/>
</dbReference>
<dbReference type="AlphaFoldDB" id="A0A511F882"/>
<dbReference type="SUPFAM" id="SSF56519">
    <property type="entry name" value="Penicillin binding protein dimerisation domain"/>
    <property type="match status" value="1"/>
</dbReference>
<feature type="domain" description="Penicillin-binding protein dimerisation" evidence="7">
    <location>
        <begin position="94"/>
        <end position="249"/>
    </location>
</feature>
<keyword evidence="8" id="KW-0132">Cell division</keyword>
<keyword evidence="5" id="KW-1133">Transmembrane helix</keyword>
<evidence type="ECO:0000256" key="5">
    <source>
        <dbReference type="SAM" id="Phobius"/>
    </source>
</evidence>
<evidence type="ECO:0000256" key="2">
    <source>
        <dbReference type="ARBA" id="ARBA00007171"/>
    </source>
</evidence>
<dbReference type="InterPro" id="IPR036138">
    <property type="entry name" value="PBP_dimer_sf"/>
</dbReference>
<keyword evidence="9" id="KW-1185">Reference proteome</keyword>
<dbReference type="InterPro" id="IPR050515">
    <property type="entry name" value="Beta-lactam/transpept"/>
</dbReference>
<dbReference type="PANTHER" id="PTHR30627">
    <property type="entry name" value="PEPTIDOGLYCAN D,D-TRANSPEPTIDASE"/>
    <property type="match status" value="1"/>
</dbReference>
<dbReference type="InterPro" id="IPR001460">
    <property type="entry name" value="PCN-bd_Tpept"/>
</dbReference>
<dbReference type="GO" id="GO:0051301">
    <property type="term" value="P:cell division"/>
    <property type="evidence" value="ECO:0007669"/>
    <property type="project" value="UniProtKB-KW"/>
</dbReference>
<feature type="transmembrane region" description="Helical" evidence="5">
    <location>
        <begin position="52"/>
        <end position="70"/>
    </location>
</feature>
<dbReference type="EMBL" id="BJVQ01000005">
    <property type="protein sequence ID" value="GEL45489.1"/>
    <property type="molecule type" value="Genomic_DNA"/>
</dbReference>
<keyword evidence="5" id="KW-0812">Transmembrane</keyword>